<evidence type="ECO:0000313" key="3">
    <source>
        <dbReference type="Proteomes" id="UP000015104"/>
    </source>
</evidence>
<dbReference type="EnsemblMetazoa" id="tetur05g02610.1">
    <property type="protein sequence ID" value="tetur05g02610.1"/>
    <property type="gene ID" value="tetur05g02610"/>
</dbReference>
<organism evidence="2 3">
    <name type="scientific">Tetranychus urticae</name>
    <name type="common">Two-spotted spider mite</name>
    <dbReference type="NCBI Taxonomy" id="32264"/>
    <lineage>
        <taxon>Eukaryota</taxon>
        <taxon>Metazoa</taxon>
        <taxon>Ecdysozoa</taxon>
        <taxon>Arthropoda</taxon>
        <taxon>Chelicerata</taxon>
        <taxon>Arachnida</taxon>
        <taxon>Acari</taxon>
        <taxon>Acariformes</taxon>
        <taxon>Trombidiformes</taxon>
        <taxon>Prostigmata</taxon>
        <taxon>Eleutherengona</taxon>
        <taxon>Raphignathae</taxon>
        <taxon>Tetranychoidea</taxon>
        <taxon>Tetranychidae</taxon>
        <taxon>Tetranychus</taxon>
    </lineage>
</organism>
<dbReference type="HOGENOM" id="CLU_3421525_0_0_1"/>
<reference evidence="3" key="1">
    <citation type="submission" date="2011-08" db="EMBL/GenBank/DDBJ databases">
        <authorList>
            <person name="Rombauts S."/>
        </authorList>
    </citation>
    <scope>NUCLEOTIDE SEQUENCE</scope>
    <source>
        <strain evidence="3">London</strain>
    </source>
</reference>
<accession>T1K4H3</accession>
<keyword evidence="1" id="KW-0472">Membrane</keyword>
<dbReference type="Proteomes" id="UP000015104">
    <property type="component" value="Unassembled WGS sequence"/>
</dbReference>
<dbReference type="EMBL" id="CAEY01001578">
    <property type="status" value="NOT_ANNOTATED_CDS"/>
    <property type="molecule type" value="Genomic_DNA"/>
</dbReference>
<protein>
    <submittedName>
        <fullName evidence="2">Uncharacterized protein</fullName>
    </submittedName>
</protein>
<dbReference type="AlphaFoldDB" id="T1K4H3"/>
<reference evidence="2" key="2">
    <citation type="submission" date="2015-06" db="UniProtKB">
        <authorList>
            <consortium name="EnsemblMetazoa"/>
        </authorList>
    </citation>
    <scope>IDENTIFICATION</scope>
</reference>
<feature type="transmembrane region" description="Helical" evidence="1">
    <location>
        <begin position="6"/>
        <end position="23"/>
    </location>
</feature>
<evidence type="ECO:0000256" key="1">
    <source>
        <dbReference type="SAM" id="Phobius"/>
    </source>
</evidence>
<evidence type="ECO:0000313" key="2">
    <source>
        <dbReference type="EnsemblMetazoa" id="tetur05g02610.1"/>
    </source>
</evidence>
<name>T1K4H3_TETUR</name>
<keyword evidence="1" id="KW-0812">Transmembrane</keyword>
<sequence>MSTMILIREYLIHFIFLFTFGTIQ</sequence>
<keyword evidence="3" id="KW-1185">Reference proteome</keyword>
<proteinExistence type="predicted"/>
<keyword evidence="1" id="KW-1133">Transmembrane helix</keyword>